<dbReference type="PANTHER" id="PTHR14096:SF28">
    <property type="entry name" value="APOLIPOPROTEIN L, 1-RELATED"/>
    <property type="match status" value="1"/>
</dbReference>
<dbReference type="GO" id="GO:0016020">
    <property type="term" value="C:membrane"/>
    <property type="evidence" value="ECO:0007669"/>
    <property type="project" value="TreeGrafter"/>
</dbReference>
<dbReference type="PANTHER" id="PTHR14096">
    <property type="entry name" value="APOLIPOPROTEIN L"/>
    <property type="match status" value="1"/>
</dbReference>
<keyword evidence="2" id="KW-0175">Coiled coil</keyword>
<evidence type="ECO:0000313" key="4">
    <source>
        <dbReference type="Proteomes" id="UP001311232"/>
    </source>
</evidence>
<dbReference type="InterPro" id="IPR008405">
    <property type="entry name" value="ApoL"/>
</dbReference>
<dbReference type="GO" id="GO:0005576">
    <property type="term" value="C:extracellular region"/>
    <property type="evidence" value="ECO:0007669"/>
    <property type="project" value="InterPro"/>
</dbReference>
<dbReference type="EMBL" id="JAHHUM010002647">
    <property type="protein sequence ID" value="KAK5601781.1"/>
    <property type="molecule type" value="Genomic_DNA"/>
</dbReference>
<evidence type="ECO:0000256" key="2">
    <source>
        <dbReference type="SAM" id="Coils"/>
    </source>
</evidence>
<evidence type="ECO:0000313" key="3">
    <source>
        <dbReference type="EMBL" id="KAK5601781.1"/>
    </source>
</evidence>
<feature type="coiled-coil region" evidence="2">
    <location>
        <begin position="150"/>
        <end position="177"/>
    </location>
</feature>
<protein>
    <recommendedName>
        <fullName evidence="5">Apolipoprotein L3</fullName>
    </recommendedName>
</protein>
<dbReference type="GO" id="GO:0042157">
    <property type="term" value="P:lipoprotein metabolic process"/>
    <property type="evidence" value="ECO:0007669"/>
    <property type="project" value="InterPro"/>
</dbReference>
<evidence type="ECO:0000256" key="1">
    <source>
        <dbReference type="ARBA" id="ARBA00010090"/>
    </source>
</evidence>
<proteinExistence type="inferred from homology"/>
<accession>A0AAV9QWB8</accession>
<name>A0AAV9QWB8_9TELE</name>
<dbReference type="GO" id="GO:0006869">
    <property type="term" value="P:lipid transport"/>
    <property type="evidence" value="ECO:0007669"/>
    <property type="project" value="InterPro"/>
</dbReference>
<dbReference type="Proteomes" id="UP001311232">
    <property type="component" value="Unassembled WGS sequence"/>
</dbReference>
<sequence length="664" mass="72853">MSMVSESNAQKGYLYGQSLDWCRPEKTENTDQYQRSSHSDLTMDVADMLIDKIHEWVKLQKEGAEKFDQLATELEKTKKGCNISKVVGSSVSVGGAAAMTVSAISALVTGGAAIPFLFTAGAVASGLGLTTNVASDVTDITVSSLKMKEAKEIAEKIENLEKGIKKLMETLKEEGERKEKEALSFGKLSPEDYVVQRILGAMAKQEGLILNAGISLHMVLSGLSKTVITDKADDFGVLGISLVSKFVMIAARKSGKSLVSNGLPELAASMGAKAAGKAVGRVGAGVIGLAFSVPELVVNCIDIKNCRTEASESLKKNAVDIRIASDQMEKDLTDIQEIFRRLAKVKRCIENKTRSDDDRQTLLKFAKESCKDEAVRQWFTENSESKIFSKLVDMFHFLKEKIDEEEKNNHSNDVDITFVAHGAITASTMSASCLLPLPTISDVVLYSPWNCYLEANAAYGVATGKLQPVHRTFCCTSGSGCKIPDENHRPENLPNMWNSMKKAGNQKVPNIIVSPLKTPEDGAWNHIEYLKKEHGKPGKNRIIIPLILPSIDPKEDIPLPVVTLALSLVLMFSRFQATLHLTICLGKLSEKMKLDEEPLRQQYACTIDYTVMKSTEKMLASTFSAIKSSVERFFWRTESSAETQEGAHERLSKAFKALFGETSE</sequence>
<comment type="similarity">
    <text evidence="1">Belongs to the apolipoprotein L family.</text>
</comment>
<gene>
    <name evidence="3" type="ORF">CRENBAI_020540</name>
</gene>
<evidence type="ECO:0008006" key="5">
    <source>
        <dbReference type="Google" id="ProtNLM"/>
    </source>
</evidence>
<dbReference type="AlphaFoldDB" id="A0AAV9QWB8"/>
<reference evidence="3 4" key="1">
    <citation type="submission" date="2021-06" db="EMBL/GenBank/DDBJ databases">
        <authorList>
            <person name="Palmer J.M."/>
        </authorList>
    </citation>
    <scope>NUCLEOTIDE SEQUENCE [LARGE SCALE GENOMIC DNA]</scope>
    <source>
        <strain evidence="3 4">MEX-2019</strain>
        <tissue evidence="3">Muscle</tissue>
    </source>
</reference>
<comment type="caution">
    <text evidence="3">The sequence shown here is derived from an EMBL/GenBank/DDBJ whole genome shotgun (WGS) entry which is preliminary data.</text>
</comment>
<dbReference type="GO" id="GO:0008289">
    <property type="term" value="F:lipid binding"/>
    <property type="evidence" value="ECO:0007669"/>
    <property type="project" value="InterPro"/>
</dbReference>
<organism evidence="3 4">
    <name type="scientific">Crenichthys baileyi</name>
    <name type="common">White River springfish</name>
    <dbReference type="NCBI Taxonomy" id="28760"/>
    <lineage>
        <taxon>Eukaryota</taxon>
        <taxon>Metazoa</taxon>
        <taxon>Chordata</taxon>
        <taxon>Craniata</taxon>
        <taxon>Vertebrata</taxon>
        <taxon>Euteleostomi</taxon>
        <taxon>Actinopterygii</taxon>
        <taxon>Neopterygii</taxon>
        <taxon>Teleostei</taxon>
        <taxon>Neoteleostei</taxon>
        <taxon>Acanthomorphata</taxon>
        <taxon>Ovalentaria</taxon>
        <taxon>Atherinomorphae</taxon>
        <taxon>Cyprinodontiformes</taxon>
        <taxon>Goodeidae</taxon>
        <taxon>Crenichthys</taxon>
    </lineage>
</organism>
<keyword evidence="4" id="KW-1185">Reference proteome</keyword>